<dbReference type="EMBL" id="RQTK01000313">
    <property type="protein sequence ID" value="RUS81952.1"/>
    <property type="molecule type" value="Genomic_DNA"/>
</dbReference>
<keyword evidence="3 9" id="KW-0349">Heme</keyword>
<dbReference type="OrthoDB" id="2789670at2759"/>
<evidence type="ECO:0000256" key="11">
    <source>
        <dbReference type="SAM" id="Phobius"/>
    </source>
</evidence>
<dbReference type="GO" id="GO:0005506">
    <property type="term" value="F:iron ion binding"/>
    <property type="evidence" value="ECO:0007669"/>
    <property type="project" value="InterPro"/>
</dbReference>
<dbReference type="SUPFAM" id="SSF48264">
    <property type="entry name" value="Cytochrome P450"/>
    <property type="match status" value="1"/>
</dbReference>
<evidence type="ECO:0000313" key="12">
    <source>
        <dbReference type="EMBL" id="RUS81952.1"/>
    </source>
</evidence>
<evidence type="ECO:0000256" key="4">
    <source>
        <dbReference type="ARBA" id="ARBA00022723"/>
    </source>
</evidence>
<reference evidence="12 13" key="1">
    <citation type="submission" date="2019-01" db="EMBL/GenBank/DDBJ databases">
        <title>A draft genome assembly of the solar-powered sea slug Elysia chlorotica.</title>
        <authorList>
            <person name="Cai H."/>
            <person name="Li Q."/>
            <person name="Fang X."/>
            <person name="Li J."/>
            <person name="Curtis N.E."/>
            <person name="Altenburger A."/>
            <person name="Shibata T."/>
            <person name="Feng M."/>
            <person name="Maeda T."/>
            <person name="Schwartz J.A."/>
            <person name="Shigenobu S."/>
            <person name="Lundholm N."/>
            <person name="Nishiyama T."/>
            <person name="Yang H."/>
            <person name="Hasebe M."/>
            <person name="Li S."/>
            <person name="Pierce S.K."/>
            <person name="Wang J."/>
        </authorList>
    </citation>
    <scope>NUCLEOTIDE SEQUENCE [LARGE SCALE GENOMIC DNA]</scope>
    <source>
        <strain evidence="12">EC2010</strain>
        <tissue evidence="12">Whole organism of an adult</tissue>
    </source>
</reference>
<keyword evidence="5 10" id="KW-0560">Oxidoreductase</keyword>
<dbReference type="InterPro" id="IPR050705">
    <property type="entry name" value="Cytochrome_P450_3A"/>
</dbReference>
<keyword evidence="7 10" id="KW-0503">Monooxygenase</keyword>
<evidence type="ECO:0000256" key="5">
    <source>
        <dbReference type="ARBA" id="ARBA00023002"/>
    </source>
</evidence>
<feature type="transmembrane region" description="Helical" evidence="11">
    <location>
        <begin position="12"/>
        <end position="32"/>
    </location>
</feature>
<sequence length="537" mass="60896">MDTKDTDATVSFVSNTSVVTLLVTVAVVLYFIMTTRRSRVRWESLGVTHVDVNILKPLTLQFHHLMQEHGPTFGFSNNGPELVSRDLDLLRHIMVKDFNNFVNRKEELWTKSPIRDGLFFLKDNDWKRIRRLMSPSFSTGKLKSVSTIVREAACHLGDAFAECARSGSHVKLLHVTGQYTTAVIARTAFGVQADSIGEEEDDQFTLSVKNIFRTFSMFDFTLDRFLLKFPEFRAAIVNIFGVYLVDPCPKTSVDYFNSILKETIADREVAERQGSSGLHNDFLQSLVSLKVATDVSNARMSTEEKTTSTKATGASKKAIAADEVIAQSLMTILAAYETTTSTLQFCLFELAQNPDIQEKVFREIMDVVQHEHPTHEELAKLHYTEQVLNETLRLFPPLTFVTRRARESWTFGSVTIPAGAVIHIPVREIHRDPASWGPDPETFDPDRFSEEKVAERNPLAFMPFGQGPRICIGMRLAYLELKEALVHVLRKVKVELNETTVPRQATKEWILTVLQLKGMKKVKDFTPLKKICCIYKL</sequence>
<dbReference type="PANTHER" id="PTHR24302:SF15">
    <property type="entry name" value="FATTY-ACID PEROXYGENASE"/>
    <property type="match status" value="1"/>
</dbReference>
<organism evidence="12 13">
    <name type="scientific">Elysia chlorotica</name>
    <name type="common">Eastern emerald elysia</name>
    <name type="synonym">Sea slug</name>
    <dbReference type="NCBI Taxonomy" id="188477"/>
    <lineage>
        <taxon>Eukaryota</taxon>
        <taxon>Metazoa</taxon>
        <taxon>Spiralia</taxon>
        <taxon>Lophotrochozoa</taxon>
        <taxon>Mollusca</taxon>
        <taxon>Gastropoda</taxon>
        <taxon>Heterobranchia</taxon>
        <taxon>Euthyneura</taxon>
        <taxon>Panpulmonata</taxon>
        <taxon>Sacoglossa</taxon>
        <taxon>Placobranchoidea</taxon>
        <taxon>Plakobranchidae</taxon>
        <taxon>Elysia</taxon>
    </lineage>
</organism>
<gene>
    <name evidence="12" type="ORF">EGW08_010297</name>
</gene>
<name>A0A433TK57_ELYCH</name>
<dbReference type="Pfam" id="PF00067">
    <property type="entry name" value="p450"/>
    <property type="match status" value="1"/>
</dbReference>
<keyword evidence="13" id="KW-1185">Reference proteome</keyword>
<evidence type="ECO:0000256" key="2">
    <source>
        <dbReference type="ARBA" id="ARBA00010617"/>
    </source>
</evidence>
<comment type="similarity">
    <text evidence="2 10">Belongs to the cytochrome P450 family.</text>
</comment>
<keyword evidence="11" id="KW-0812">Transmembrane</keyword>
<comment type="cofactor">
    <cofactor evidence="1 9">
        <name>heme</name>
        <dbReference type="ChEBI" id="CHEBI:30413"/>
    </cofactor>
</comment>
<dbReference type="PROSITE" id="PS00086">
    <property type="entry name" value="CYTOCHROME_P450"/>
    <property type="match status" value="1"/>
</dbReference>
<keyword evidence="11" id="KW-1133">Transmembrane helix</keyword>
<dbReference type="PRINTS" id="PR00385">
    <property type="entry name" value="P450"/>
</dbReference>
<accession>A0A433TK57</accession>
<dbReference type="InterPro" id="IPR017972">
    <property type="entry name" value="Cyt_P450_CS"/>
</dbReference>
<evidence type="ECO:0000313" key="13">
    <source>
        <dbReference type="Proteomes" id="UP000271974"/>
    </source>
</evidence>
<dbReference type="InterPro" id="IPR001128">
    <property type="entry name" value="Cyt_P450"/>
</dbReference>
<dbReference type="STRING" id="188477.A0A433TK57"/>
<proteinExistence type="inferred from homology"/>
<dbReference type="InterPro" id="IPR036396">
    <property type="entry name" value="Cyt_P450_sf"/>
</dbReference>
<evidence type="ECO:0000256" key="7">
    <source>
        <dbReference type="ARBA" id="ARBA00023033"/>
    </source>
</evidence>
<evidence type="ECO:0000256" key="9">
    <source>
        <dbReference type="PIRSR" id="PIRSR602402-1"/>
    </source>
</evidence>
<dbReference type="GO" id="GO:0016705">
    <property type="term" value="F:oxidoreductase activity, acting on paired donors, with incorporation or reduction of molecular oxygen"/>
    <property type="evidence" value="ECO:0007669"/>
    <property type="project" value="InterPro"/>
</dbReference>
<evidence type="ECO:0000256" key="1">
    <source>
        <dbReference type="ARBA" id="ARBA00001971"/>
    </source>
</evidence>
<keyword evidence="6 9" id="KW-0408">Iron</keyword>
<evidence type="ECO:0000256" key="6">
    <source>
        <dbReference type="ARBA" id="ARBA00023004"/>
    </source>
</evidence>
<comment type="caution">
    <text evidence="12">The sequence shown here is derived from an EMBL/GenBank/DDBJ whole genome shotgun (WGS) entry which is preliminary data.</text>
</comment>
<dbReference type="PRINTS" id="PR00464">
    <property type="entry name" value="EP450II"/>
</dbReference>
<dbReference type="InterPro" id="IPR002402">
    <property type="entry name" value="Cyt_P450_E_grp-II"/>
</dbReference>
<dbReference type="FunFam" id="1.10.630.10:FF:000182">
    <property type="entry name" value="Cytochrome P450 3A4"/>
    <property type="match status" value="1"/>
</dbReference>
<dbReference type="PANTHER" id="PTHR24302">
    <property type="entry name" value="CYTOCHROME P450 FAMILY 3"/>
    <property type="match status" value="1"/>
</dbReference>
<comment type="function">
    <text evidence="8">Cytochromes P450 are a group of heme-thiolate monooxygenases. They oxidize a variety of structurally unrelated compounds, including steroids, fatty acids, and xenobiotics.</text>
</comment>
<dbReference type="Gene3D" id="1.10.630.10">
    <property type="entry name" value="Cytochrome P450"/>
    <property type="match status" value="1"/>
</dbReference>
<dbReference type="Proteomes" id="UP000271974">
    <property type="component" value="Unassembled WGS sequence"/>
</dbReference>
<evidence type="ECO:0000256" key="3">
    <source>
        <dbReference type="ARBA" id="ARBA00022617"/>
    </source>
</evidence>
<evidence type="ECO:0000256" key="10">
    <source>
        <dbReference type="RuleBase" id="RU000461"/>
    </source>
</evidence>
<dbReference type="CDD" id="cd11055">
    <property type="entry name" value="CYP3A-like"/>
    <property type="match status" value="1"/>
</dbReference>
<protein>
    <recommendedName>
        <fullName evidence="14">Cytochrome P450</fullName>
    </recommendedName>
</protein>
<dbReference type="GO" id="GO:0008395">
    <property type="term" value="F:steroid hydroxylase activity"/>
    <property type="evidence" value="ECO:0007669"/>
    <property type="project" value="TreeGrafter"/>
</dbReference>
<keyword evidence="4 9" id="KW-0479">Metal-binding</keyword>
<evidence type="ECO:0008006" key="14">
    <source>
        <dbReference type="Google" id="ProtNLM"/>
    </source>
</evidence>
<keyword evidence="11" id="KW-0472">Membrane</keyword>
<evidence type="ECO:0000256" key="8">
    <source>
        <dbReference type="ARBA" id="ARBA00043906"/>
    </source>
</evidence>
<dbReference type="AlphaFoldDB" id="A0A433TK57"/>
<feature type="binding site" description="axial binding residue" evidence="9">
    <location>
        <position position="471"/>
    </location>
    <ligand>
        <name>heme</name>
        <dbReference type="ChEBI" id="CHEBI:30413"/>
    </ligand>
    <ligandPart>
        <name>Fe</name>
        <dbReference type="ChEBI" id="CHEBI:18248"/>
    </ligandPart>
</feature>
<dbReference type="GO" id="GO:0020037">
    <property type="term" value="F:heme binding"/>
    <property type="evidence" value="ECO:0007669"/>
    <property type="project" value="InterPro"/>
</dbReference>